<proteinExistence type="predicted"/>
<feature type="non-terminal residue" evidence="1">
    <location>
        <position position="454"/>
    </location>
</feature>
<dbReference type="EMBL" id="JARBHB010000008">
    <property type="protein sequence ID" value="KAJ8877831.1"/>
    <property type="molecule type" value="Genomic_DNA"/>
</dbReference>
<comment type="caution">
    <text evidence="1">The sequence shown here is derived from an EMBL/GenBank/DDBJ whole genome shotgun (WGS) entry which is preliminary data.</text>
</comment>
<sequence>MAVAAALTSQFHEYLVHVQLNRVTTELRLACLKEDNDQRYAQYEHCEPDIDNQLCCARLVVCTCQLYSDGCNEVAHFADMHFVYDSAIDCSRAHFIADVPATSPGASADRFIAGEEDRKPCVDHKGASAIEDDFLEVVCNAPSTSTYTCSRFANDVMVSHTTVGCILHKQLLLPYHAYDICDYPRRLQFSCYVWFWQQYTMTPHFGKLALFIYDATIAQNGSFNEKKSSCYVEFSINVWCDNIDDHLEGPTVFGNRLTETLYDQFLFEECASTNSRLDTHARSPSCSHSLAVTCNTGANARRPSGVASRTPALVNLTSIPTSRGGTGMAGVGSAPSFLKTFGNPPLAASISPAAPITRARGSLPSAPLACTCSVFVRRGLGGRELVKKALNATWRRRSGQRNGDIASARSSRSQSQSGYAHIERIAAPFPPLCGCLLCDRAEDEATVTPCHAEV</sequence>
<keyword evidence="2" id="KW-1185">Reference proteome</keyword>
<evidence type="ECO:0000313" key="1">
    <source>
        <dbReference type="EMBL" id="KAJ8877831.1"/>
    </source>
</evidence>
<name>A0ABQ9H0K6_9NEOP</name>
<evidence type="ECO:0000313" key="2">
    <source>
        <dbReference type="Proteomes" id="UP001159363"/>
    </source>
</evidence>
<dbReference type="Proteomes" id="UP001159363">
    <property type="component" value="Chromosome 7"/>
</dbReference>
<gene>
    <name evidence="1" type="ORF">PR048_022290</name>
</gene>
<accession>A0ABQ9H0K6</accession>
<protein>
    <submittedName>
        <fullName evidence="1">Uncharacterized protein</fullName>
    </submittedName>
</protein>
<organism evidence="1 2">
    <name type="scientific">Dryococelus australis</name>
    <dbReference type="NCBI Taxonomy" id="614101"/>
    <lineage>
        <taxon>Eukaryota</taxon>
        <taxon>Metazoa</taxon>
        <taxon>Ecdysozoa</taxon>
        <taxon>Arthropoda</taxon>
        <taxon>Hexapoda</taxon>
        <taxon>Insecta</taxon>
        <taxon>Pterygota</taxon>
        <taxon>Neoptera</taxon>
        <taxon>Polyneoptera</taxon>
        <taxon>Phasmatodea</taxon>
        <taxon>Verophasmatodea</taxon>
        <taxon>Anareolatae</taxon>
        <taxon>Phasmatidae</taxon>
        <taxon>Eurycanthinae</taxon>
        <taxon>Dryococelus</taxon>
    </lineage>
</organism>
<reference evidence="1 2" key="1">
    <citation type="submission" date="2023-02" db="EMBL/GenBank/DDBJ databases">
        <title>LHISI_Scaffold_Assembly.</title>
        <authorList>
            <person name="Stuart O.P."/>
            <person name="Cleave R."/>
            <person name="Magrath M.J.L."/>
            <person name="Mikheyev A.S."/>
        </authorList>
    </citation>
    <scope>NUCLEOTIDE SEQUENCE [LARGE SCALE GENOMIC DNA]</scope>
    <source>
        <strain evidence="1">Daus_M_001</strain>
        <tissue evidence="1">Leg muscle</tissue>
    </source>
</reference>